<dbReference type="SUPFAM" id="SSF56112">
    <property type="entry name" value="Protein kinase-like (PK-like)"/>
    <property type="match status" value="1"/>
</dbReference>
<dbReference type="GO" id="GO:0005524">
    <property type="term" value="F:ATP binding"/>
    <property type="evidence" value="ECO:0007669"/>
    <property type="project" value="InterPro"/>
</dbReference>
<evidence type="ECO:0000256" key="1">
    <source>
        <dbReference type="SAM" id="MobiDB-lite"/>
    </source>
</evidence>
<dbReference type="Gene3D" id="1.10.510.10">
    <property type="entry name" value="Transferase(Phosphotransferase) domain 1"/>
    <property type="match status" value="1"/>
</dbReference>
<dbReference type="Gene3D" id="3.30.200.20">
    <property type="entry name" value="Phosphorylase Kinase, domain 1"/>
    <property type="match status" value="1"/>
</dbReference>
<reference evidence="3" key="1">
    <citation type="submission" date="2022-12" db="EMBL/GenBank/DDBJ databases">
        <authorList>
            <person name="Webb A."/>
        </authorList>
    </citation>
    <scope>NUCLEOTIDE SEQUENCE</scope>
    <source>
        <strain evidence="3">Pd1</strain>
    </source>
</reference>
<dbReference type="SMART" id="SM00220">
    <property type="entry name" value="S_TKc"/>
    <property type="match status" value="1"/>
</dbReference>
<proteinExistence type="predicted"/>
<evidence type="ECO:0000313" key="3">
    <source>
        <dbReference type="EMBL" id="CAI5708912.1"/>
    </source>
</evidence>
<dbReference type="InterPro" id="IPR011009">
    <property type="entry name" value="Kinase-like_dom_sf"/>
</dbReference>
<name>A0AAV0SYJ3_9STRA</name>
<dbReference type="PANTHER" id="PTHR44329:SF214">
    <property type="entry name" value="PROTEIN KINASE DOMAIN-CONTAINING PROTEIN"/>
    <property type="match status" value="1"/>
</dbReference>
<evidence type="ECO:0000313" key="4">
    <source>
        <dbReference type="Proteomes" id="UP001162029"/>
    </source>
</evidence>
<gene>
    <name evidence="3" type="ORF">PDE001_LOCUS162</name>
</gene>
<dbReference type="GO" id="GO:0004674">
    <property type="term" value="F:protein serine/threonine kinase activity"/>
    <property type="evidence" value="ECO:0007669"/>
    <property type="project" value="TreeGrafter"/>
</dbReference>
<accession>A0AAV0SYJ3</accession>
<feature type="compositionally biased region" description="Low complexity" evidence="1">
    <location>
        <begin position="1"/>
        <end position="18"/>
    </location>
</feature>
<dbReference type="Proteomes" id="UP001162029">
    <property type="component" value="Unassembled WGS sequence"/>
</dbReference>
<dbReference type="EMBL" id="CANTFM010000028">
    <property type="protein sequence ID" value="CAI5708912.1"/>
    <property type="molecule type" value="Genomic_DNA"/>
</dbReference>
<evidence type="ECO:0000259" key="2">
    <source>
        <dbReference type="SMART" id="SM00220"/>
    </source>
</evidence>
<comment type="caution">
    <text evidence="3">The sequence shown here is derived from an EMBL/GenBank/DDBJ whole genome shotgun (WGS) entry which is preliminary data.</text>
</comment>
<feature type="domain" description="Protein kinase" evidence="2">
    <location>
        <begin position="46"/>
        <end position="175"/>
    </location>
</feature>
<organism evidence="3 4">
    <name type="scientific">Peronospora destructor</name>
    <dbReference type="NCBI Taxonomy" id="86335"/>
    <lineage>
        <taxon>Eukaryota</taxon>
        <taxon>Sar</taxon>
        <taxon>Stramenopiles</taxon>
        <taxon>Oomycota</taxon>
        <taxon>Peronosporomycetes</taxon>
        <taxon>Peronosporales</taxon>
        <taxon>Peronosporaceae</taxon>
        <taxon>Peronospora</taxon>
    </lineage>
</organism>
<dbReference type="AlphaFoldDB" id="A0AAV0SYJ3"/>
<protein>
    <recommendedName>
        <fullName evidence="2">Protein kinase domain-containing protein</fullName>
    </recommendedName>
</protein>
<dbReference type="InterPro" id="IPR051681">
    <property type="entry name" value="Ser/Thr_Kinases-Pseudokinases"/>
</dbReference>
<sequence length="190" mass="21098">MGYTDSTSSSAQTANSNSKHNPSSARHGGLWEDPAIVAARIPMSRITIGDVISRGGFGEVLRGIYKKRDVAIKRLLPETRKDVSRLKNFWLKDLCVVSEFMDGGDLRALLVKFDEVDHRPLGFDAVKARIVLDVAHALTYLHSLEAMVHLGTACVAFDPDERPTASQALYQMQLVMRAFAQEEAEESYVF</sequence>
<dbReference type="InterPro" id="IPR000719">
    <property type="entry name" value="Prot_kinase_dom"/>
</dbReference>
<feature type="region of interest" description="Disordered" evidence="1">
    <location>
        <begin position="1"/>
        <end position="28"/>
    </location>
</feature>
<dbReference type="PANTHER" id="PTHR44329">
    <property type="entry name" value="SERINE/THREONINE-PROTEIN KINASE TNNI3K-RELATED"/>
    <property type="match status" value="1"/>
</dbReference>
<keyword evidence="4" id="KW-1185">Reference proteome</keyword>